<protein>
    <submittedName>
        <fullName evidence="3">Uncharacterized protein</fullName>
    </submittedName>
</protein>
<feature type="transmembrane region" description="Helical" evidence="1">
    <location>
        <begin position="104"/>
        <end position="122"/>
    </location>
</feature>
<name>A0A915AQB7_PARUN</name>
<evidence type="ECO:0000313" key="2">
    <source>
        <dbReference type="Proteomes" id="UP000887569"/>
    </source>
</evidence>
<evidence type="ECO:0000313" key="3">
    <source>
        <dbReference type="WBParaSite" id="PgR011_g170_t01"/>
    </source>
</evidence>
<feature type="transmembrane region" description="Helical" evidence="1">
    <location>
        <begin position="43"/>
        <end position="64"/>
    </location>
</feature>
<dbReference type="Proteomes" id="UP000887569">
    <property type="component" value="Unplaced"/>
</dbReference>
<proteinExistence type="predicted"/>
<dbReference type="WBParaSite" id="PgR011_g170_t01">
    <property type="protein sequence ID" value="PgR011_g170_t01"/>
    <property type="gene ID" value="PgR011_g170"/>
</dbReference>
<keyword evidence="1" id="KW-1133">Transmembrane helix</keyword>
<feature type="transmembrane region" description="Helical" evidence="1">
    <location>
        <begin position="70"/>
        <end position="92"/>
    </location>
</feature>
<organism evidence="2 3">
    <name type="scientific">Parascaris univalens</name>
    <name type="common">Nematode worm</name>
    <dbReference type="NCBI Taxonomy" id="6257"/>
    <lineage>
        <taxon>Eukaryota</taxon>
        <taxon>Metazoa</taxon>
        <taxon>Ecdysozoa</taxon>
        <taxon>Nematoda</taxon>
        <taxon>Chromadorea</taxon>
        <taxon>Rhabditida</taxon>
        <taxon>Spirurina</taxon>
        <taxon>Ascaridomorpha</taxon>
        <taxon>Ascaridoidea</taxon>
        <taxon>Ascarididae</taxon>
        <taxon>Parascaris</taxon>
    </lineage>
</organism>
<sequence>FHVHFYEYDMQNMLQSNIECSSTNDNIEAQTNSEINGSTRRNAAIMLILLIMNVTVCSLLIFVYGDDHLVLTAALINLSFVALACIGVGASIPHLIIANIITKILFSMFLAFLICQILERIINQDEVTLIRENIGFLLWVIFSLTCTAIELRLMVLVWSNRSQSNEEDLQPPPKYSSCVSGVYSKQNINYLPSYEEALRNMRMKKQYESSEASSSNNDSRSTCSIFTIEQNALFMMPEDSPQRFTNCASS</sequence>
<reference evidence="3" key="1">
    <citation type="submission" date="2022-11" db="UniProtKB">
        <authorList>
            <consortium name="WormBaseParasite"/>
        </authorList>
    </citation>
    <scope>IDENTIFICATION</scope>
</reference>
<accession>A0A915AQB7</accession>
<dbReference type="AlphaFoldDB" id="A0A915AQB7"/>
<keyword evidence="2" id="KW-1185">Reference proteome</keyword>
<evidence type="ECO:0000256" key="1">
    <source>
        <dbReference type="SAM" id="Phobius"/>
    </source>
</evidence>
<feature type="transmembrane region" description="Helical" evidence="1">
    <location>
        <begin position="134"/>
        <end position="155"/>
    </location>
</feature>
<keyword evidence="1" id="KW-0472">Membrane</keyword>
<keyword evidence="1" id="KW-0812">Transmembrane</keyword>